<comment type="caution">
    <text evidence="2">The sequence shown here is derived from an EMBL/GenBank/DDBJ whole genome shotgun (WGS) entry which is preliminary data.</text>
</comment>
<organism evidence="2 3">
    <name type="scientific">Caballeronia sordidicola</name>
    <name type="common">Burkholderia sordidicola</name>
    <dbReference type="NCBI Taxonomy" id="196367"/>
    <lineage>
        <taxon>Bacteria</taxon>
        <taxon>Pseudomonadati</taxon>
        <taxon>Pseudomonadota</taxon>
        <taxon>Betaproteobacteria</taxon>
        <taxon>Burkholderiales</taxon>
        <taxon>Burkholderiaceae</taxon>
        <taxon>Caballeronia</taxon>
    </lineage>
</organism>
<name>A0A242MAY6_CABSO</name>
<dbReference type="AlphaFoldDB" id="A0A242MAY6"/>
<reference evidence="2 3" key="1">
    <citation type="submission" date="2017-03" db="EMBL/GenBank/DDBJ databases">
        <title>Genome analysis of strain PAMC 26577.</title>
        <authorList>
            <person name="Oh H.-M."/>
            <person name="Yang J.-A."/>
        </authorList>
    </citation>
    <scope>NUCLEOTIDE SEQUENCE [LARGE SCALE GENOMIC DNA]</scope>
    <source>
        <strain evidence="2 3">PAMC 26577</strain>
    </source>
</reference>
<sequence>MESMRKTKTGQFGEWNTAPNAGNSSAIPLKEIVVSNQTASATAPDAPLKKPATMQPTASLSRKIKEGAKSMLPDALFLALMHRKFIGRFPRLLHPVTFNEKILQRSIKPDSRYADLTDKLTVRDYVRTKLGEEHLVPLIAAPDSFTQSVFDALPNSFVMKANHGSSFVEVVKDKTQTSFEKLQVLAERWLATDFYRVGRERHYTKIKRRIFFEKLLLDKSGQIPADYKLHCFGGNAGRPTMYILVISDRFGNNTHGDVYDIHWNHLEIAIGYYKRSDTPAPAPHNLKAILDTAATLAEDFDYVRVDLYAPDSEIYFGELTFTPGAGVLPFTPDGIDYEWGRLLM</sequence>
<dbReference type="InterPro" id="IPR029465">
    <property type="entry name" value="ATPgrasp_TupA"/>
</dbReference>
<feature type="region of interest" description="Disordered" evidence="1">
    <location>
        <begin position="1"/>
        <end position="23"/>
    </location>
</feature>
<dbReference type="Pfam" id="PF14305">
    <property type="entry name" value="ATPgrasp_TupA"/>
    <property type="match status" value="1"/>
</dbReference>
<evidence type="ECO:0000313" key="3">
    <source>
        <dbReference type="Proteomes" id="UP000195221"/>
    </source>
</evidence>
<evidence type="ECO:0000256" key="1">
    <source>
        <dbReference type="SAM" id="MobiDB-lite"/>
    </source>
</evidence>
<dbReference type="GO" id="GO:0016740">
    <property type="term" value="F:transferase activity"/>
    <property type="evidence" value="ECO:0007669"/>
    <property type="project" value="UniProtKB-KW"/>
</dbReference>
<dbReference type="Proteomes" id="UP000195221">
    <property type="component" value="Unassembled WGS sequence"/>
</dbReference>
<evidence type="ECO:0000313" key="2">
    <source>
        <dbReference type="EMBL" id="OTP68350.1"/>
    </source>
</evidence>
<keyword evidence="2" id="KW-0808">Transferase</keyword>
<protein>
    <submittedName>
        <fullName evidence="2">Glycosyltransferase</fullName>
    </submittedName>
</protein>
<gene>
    <name evidence="2" type="ORF">PAMC26577_33590</name>
</gene>
<feature type="region of interest" description="Disordered" evidence="1">
    <location>
        <begin position="38"/>
        <end position="57"/>
    </location>
</feature>
<dbReference type="EMBL" id="NBTZ01000132">
    <property type="protein sequence ID" value="OTP68350.1"/>
    <property type="molecule type" value="Genomic_DNA"/>
</dbReference>
<accession>A0A242MAY6</accession>
<proteinExistence type="predicted"/>